<keyword evidence="1" id="KW-0472">Membrane</keyword>
<name>A0A023PYZ2_9GAMM</name>
<keyword evidence="1" id="KW-1133">Transmembrane helix</keyword>
<evidence type="ECO:0000313" key="2">
    <source>
        <dbReference type="EMBL" id="AHX39750.1"/>
    </source>
</evidence>
<dbReference type="RefSeq" id="WP_235423424.1">
    <property type="nucleotide sequence ID" value="NZ_JWIC01000006.1"/>
</dbReference>
<sequence length="207" mass="24149">MAIMLFSLLAFAVSFDKVQFFALLKTPQRQTGVFCCALVMAILWQIQAGILPFLDIHILAITAVTLVLGWRLSLISTLLASLLHFIFTSTQIEFFTFWFLTGIIPVYISYAIFLLCYQYLPRHFFIYIFGCAFICAGIVAACKILLTGVYYWSVGLYDWQTLQYNYMFYSVIMWFPEAMLNGMAITLMITYRPNWVRTFYDQEYLDR</sequence>
<accession>A0A023PYZ2</accession>
<organism evidence="2">
    <name type="scientific">Pseudoalteromonas luteoviolacea</name>
    <dbReference type="NCBI Taxonomy" id="43657"/>
    <lineage>
        <taxon>Bacteria</taxon>
        <taxon>Pseudomonadati</taxon>
        <taxon>Pseudomonadota</taxon>
        <taxon>Gammaproteobacteria</taxon>
        <taxon>Alteromonadales</taxon>
        <taxon>Pseudoalteromonadaceae</taxon>
        <taxon>Pseudoalteromonas</taxon>
    </lineage>
</organism>
<feature type="transmembrane region" description="Helical" evidence="1">
    <location>
        <begin position="124"/>
        <end position="146"/>
    </location>
</feature>
<keyword evidence="1" id="KW-0812">Transmembrane</keyword>
<reference evidence="2" key="2">
    <citation type="journal article" date="2014" name="Science">
        <title>Marine tubeworm metamorphosis induced by arrays of bacterial phage tail-like structures.</title>
        <authorList>
            <person name="Shikuma N.J."/>
            <person name="Pilhofer M."/>
            <person name="Weiss G.L."/>
            <person name="Hadfield M.G."/>
            <person name="Jensen G.J."/>
            <person name="Newman D.K."/>
        </authorList>
    </citation>
    <scope>NUCLEOTIDE SEQUENCE</scope>
    <source>
        <strain evidence="2">HI1</strain>
    </source>
</reference>
<feature type="transmembrane region" description="Helical" evidence="1">
    <location>
        <begin position="58"/>
        <end position="83"/>
    </location>
</feature>
<dbReference type="EMBL" id="KF724687">
    <property type="protein sequence ID" value="AHX39750.1"/>
    <property type="molecule type" value="Genomic_DNA"/>
</dbReference>
<feature type="transmembrane region" description="Helical" evidence="1">
    <location>
        <begin position="166"/>
        <end position="189"/>
    </location>
</feature>
<reference evidence="2" key="1">
    <citation type="journal article" date="2012" name="Sci. Rep.">
        <title>Recruitment in the sea: bacterial genes required for inducing larval settlement in a polychaete worm.</title>
        <authorList>
            <person name="Huang Y."/>
            <person name="Callahan S."/>
            <person name="Hadfield M.G."/>
        </authorList>
    </citation>
    <scope>NUCLEOTIDE SEQUENCE</scope>
    <source>
        <strain evidence="2">HI1</strain>
    </source>
</reference>
<dbReference type="Gene3D" id="1.10.1760.20">
    <property type="match status" value="1"/>
</dbReference>
<feature type="transmembrane region" description="Helical" evidence="1">
    <location>
        <begin position="30"/>
        <end position="51"/>
    </location>
</feature>
<dbReference type="AlphaFoldDB" id="A0A023PYZ2"/>
<proteinExistence type="predicted"/>
<feature type="transmembrane region" description="Helical" evidence="1">
    <location>
        <begin position="95"/>
        <end position="117"/>
    </location>
</feature>
<evidence type="ECO:0008006" key="3">
    <source>
        <dbReference type="Google" id="ProtNLM"/>
    </source>
</evidence>
<protein>
    <recommendedName>
        <fullName evidence="3">Energy-coupling factor ABC transporter permease</fullName>
    </recommendedName>
</protein>
<evidence type="ECO:0000256" key="1">
    <source>
        <dbReference type="SAM" id="Phobius"/>
    </source>
</evidence>